<evidence type="ECO:0000313" key="2">
    <source>
        <dbReference type="Proteomes" id="UP000800035"/>
    </source>
</evidence>
<reference evidence="1" key="1">
    <citation type="journal article" date="2020" name="Stud. Mycol.">
        <title>101 Dothideomycetes genomes: a test case for predicting lifestyles and emergence of pathogens.</title>
        <authorList>
            <person name="Haridas S."/>
            <person name="Albert R."/>
            <person name="Binder M."/>
            <person name="Bloem J."/>
            <person name="Labutti K."/>
            <person name="Salamov A."/>
            <person name="Andreopoulos B."/>
            <person name="Baker S."/>
            <person name="Barry K."/>
            <person name="Bills G."/>
            <person name="Bluhm B."/>
            <person name="Cannon C."/>
            <person name="Castanera R."/>
            <person name="Culley D."/>
            <person name="Daum C."/>
            <person name="Ezra D."/>
            <person name="Gonzalez J."/>
            <person name="Henrissat B."/>
            <person name="Kuo A."/>
            <person name="Liang C."/>
            <person name="Lipzen A."/>
            <person name="Lutzoni F."/>
            <person name="Magnuson J."/>
            <person name="Mondo S."/>
            <person name="Nolan M."/>
            <person name="Ohm R."/>
            <person name="Pangilinan J."/>
            <person name="Park H.-J."/>
            <person name="Ramirez L."/>
            <person name="Alfaro M."/>
            <person name="Sun H."/>
            <person name="Tritt A."/>
            <person name="Yoshinaga Y."/>
            <person name="Zwiers L.-H."/>
            <person name="Turgeon B."/>
            <person name="Goodwin S."/>
            <person name="Spatafora J."/>
            <person name="Crous P."/>
            <person name="Grigoriev I."/>
        </authorList>
    </citation>
    <scope>NUCLEOTIDE SEQUENCE</scope>
    <source>
        <strain evidence="1">CBS 675.92</strain>
    </source>
</reference>
<organism evidence="1 2">
    <name type="scientific">Byssothecium circinans</name>
    <dbReference type="NCBI Taxonomy" id="147558"/>
    <lineage>
        <taxon>Eukaryota</taxon>
        <taxon>Fungi</taxon>
        <taxon>Dikarya</taxon>
        <taxon>Ascomycota</taxon>
        <taxon>Pezizomycotina</taxon>
        <taxon>Dothideomycetes</taxon>
        <taxon>Pleosporomycetidae</taxon>
        <taxon>Pleosporales</taxon>
        <taxon>Massarineae</taxon>
        <taxon>Massarinaceae</taxon>
        <taxon>Byssothecium</taxon>
    </lineage>
</organism>
<dbReference type="AlphaFoldDB" id="A0A6A5TCE8"/>
<keyword evidence="2" id="KW-1185">Reference proteome</keyword>
<dbReference type="EMBL" id="ML977038">
    <property type="protein sequence ID" value="KAF1949332.1"/>
    <property type="molecule type" value="Genomic_DNA"/>
</dbReference>
<protein>
    <submittedName>
        <fullName evidence="1">Uncharacterized protein</fullName>
    </submittedName>
</protein>
<sequence length="87" mass="9932">MADRKKVKAADAYSLNASTIKNNKLRASKQGEDFMIQKGKNADNKTKKFLPRIQHLLDSATDENERKQLEDMLRIQSRNAALKARES</sequence>
<name>A0A6A5TCE8_9PLEO</name>
<gene>
    <name evidence="1" type="ORF">CC80DRAFT_555376</name>
</gene>
<proteinExistence type="predicted"/>
<dbReference type="Proteomes" id="UP000800035">
    <property type="component" value="Unassembled WGS sequence"/>
</dbReference>
<accession>A0A6A5TCE8</accession>
<evidence type="ECO:0000313" key="1">
    <source>
        <dbReference type="EMBL" id="KAF1949332.1"/>
    </source>
</evidence>